<keyword evidence="2" id="KW-0238">DNA-binding</keyword>
<feature type="region of interest" description="Disordered" evidence="5">
    <location>
        <begin position="48"/>
        <end position="120"/>
    </location>
</feature>
<dbReference type="GO" id="GO:0000981">
    <property type="term" value="F:DNA-binding transcription factor activity, RNA polymerase II-specific"/>
    <property type="evidence" value="ECO:0007669"/>
    <property type="project" value="InterPro"/>
</dbReference>
<dbReference type="Pfam" id="PF00172">
    <property type="entry name" value="Zn_clus"/>
    <property type="match status" value="1"/>
</dbReference>
<dbReference type="GO" id="GO:0000976">
    <property type="term" value="F:transcription cis-regulatory region binding"/>
    <property type="evidence" value="ECO:0007669"/>
    <property type="project" value="TreeGrafter"/>
</dbReference>
<feature type="compositionally biased region" description="Polar residues" evidence="5">
    <location>
        <begin position="105"/>
        <end position="114"/>
    </location>
</feature>
<evidence type="ECO:0000259" key="6">
    <source>
        <dbReference type="PROSITE" id="PS50048"/>
    </source>
</evidence>
<keyword evidence="4" id="KW-0539">Nucleus</keyword>
<dbReference type="GO" id="GO:0045944">
    <property type="term" value="P:positive regulation of transcription by RNA polymerase II"/>
    <property type="evidence" value="ECO:0007669"/>
    <property type="project" value="TreeGrafter"/>
</dbReference>
<keyword evidence="8" id="KW-1185">Reference proteome</keyword>
<organism evidence="7 8">
    <name type="scientific">Penicillium hetheringtonii</name>
    <dbReference type="NCBI Taxonomy" id="911720"/>
    <lineage>
        <taxon>Eukaryota</taxon>
        <taxon>Fungi</taxon>
        <taxon>Dikarya</taxon>
        <taxon>Ascomycota</taxon>
        <taxon>Pezizomycotina</taxon>
        <taxon>Eurotiomycetes</taxon>
        <taxon>Eurotiomycetidae</taxon>
        <taxon>Eurotiales</taxon>
        <taxon>Aspergillaceae</taxon>
        <taxon>Penicillium</taxon>
    </lineage>
</organism>
<reference evidence="7 8" key="1">
    <citation type="journal article" date="2023" name="IMA Fungus">
        <title>Comparative genomic study of the Penicillium genus elucidates a diverse pangenome and 15 lateral gene transfer events.</title>
        <authorList>
            <person name="Petersen C."/>
            <person name="Sorensen T."/>
            <person name="Nielsen M.R."/>
            <person name="Sondergaard T.E."/>
            <person name="Sorensen J.L."/>
            <person name="Fitzpatrick D.A."/>
            <person name="Frisvad J.C."/>
            <person name="Nielsen K.L."/>
        </authorList>
    </citation>
    <scope>NUCLEOTIDE SEQUENCE [LARGE SCALE GENOMIC DNA]</scope>
    <source>
        <strain evidence="7 8">IBT 29057</strain>
    </source>
</reference>
<dbReference type="InterPro" id="IPR001138">
    <property type="entry name" value="Zn2Cys6_DnaBD"/>
</dbReference>
<dbReference type="Gene3D" id="4.10.240.10">
    <property type="entry name" value="Zn(2)-C6 fungal-type DNA-binding domain"/>
    <property type="match status" value="1"/>
</dbReference>
<dbReference type="PROSITE" id="PS00463">
    <property type="entry name" value="ZN2_CY6_FUNGAL_1"/>
    <property type="match status" value="1"/>
</dbReference>
<dbReference type="Proteomes" id="UP001216150">
    <property type="component" value="Unassembled WGS sequence"/>
</dbReference>
<dbReference type="SMART" id="SM00066">
    <property type="entry name" value="GAL4"/>
    <property type="match status" value="1"/>
</dbReference>
<feature type="domain" description="Zn(2)-C6 fungal-type" evidence="6">
    <location>
        <begin position="19"/>
        <end position="49"/>
    </location>
</feature>
<name>A0AAD6GUI5_9EURO</name>
<accession>A0AAD6GUI5</accession>
<dbReference type="GO" id="GO:0005634">
    <property type="term" value="C:nucleus"/>
    <property type="evidence" value="ECO:0007669"/>
    <property type="project" value="TreeGrafter"/>
</dbReference>
<dbReference type="PANTHER" id="PTHR37534">
    <property type="entry name" value="TRANSCRIPTIONAL ACTIVATOR PROTEIN UGA3"/>
    <property type="match status" value="1"/>
</dbReference>
<dbReference type="PROSITE" id="PS50048">
    <property type="entry name" value="ZN2_CY6_FUNGAL_2"/>
    <property type="match status" value="1"/>
</dbReference>
<dbReference type="GO" id="GO:0008270">
    <property type="term" value="F:zinc ion binding"/>
    <property type="evidence" value="ECO:0007669"/>
    <property type="project" value="InterPro"/>
</dbReference>
<evidence type="ECO:0000313" key="8">
    <source>
        <dbReference type="Proteomes" id="UP001216150"/>
    </source>
</evidence>
<evidence type="ECO:0000256" key="5">
    <source>
        <dbReference type="SAM" id="MobiDB-lite"/>
    </source>
</evidence>
<dbReference type="InterPro" id="IPR036864">
    <property type="entry name" value="Zn2-C6_fun-type_DNA-bd_sf"/>
</dbReference>
<comment type="caution">
    <text evidence="7">The sequence shown here is derived from an EMBL/GenBank/DDBJ whole genome shotgun (WGS) entry which is preliminary data.</text>
</comment>
<feature type="region of interest" description="Disordered" evidence="5">
    <location>
        <begin position="129"/>
        <end position="148"/>
    </location>
</feature>
<feature type="region of interest" description="Disordered" evidence="5">
    <location>
        <begin position="159"/>
        <end position="183"/>
    </location>
</feature>
<dbReference type="CDD" id="cd00067">
    <property type="entry name" value="GAL4"/>
    <property type="match status" value="1"/>
</dbReference>
<evidence type="ECO:0000256" key="1">
    <source>
        <dbReference type="ARBA" id="ARBA00023015"/>
    </source>
</evidence>
<evidence type="ECO:0000256" key="2">
    <source>
        <dbReference type="ARBA" id="ARBA00023125"/>
    </source>
</evidence>
<protein>
    <recommendedName>
        <fullName evidence="6">Zn(2)-C6 fungal-type domain-containing protein</fullName>
    </recommendedName>
</protein>
<sequence>MAPESEGITPRRKLRVTTGCQTCRARRVKCDESKPSCNNCGKKHRTCVYDNGAPGMSRTRAAQRRAQNPSDIVSSPAPVHPRLEDGPSHSHAQSAVRNTPPRVNAEQNSQGVSRSTRKASAPVIFETNRRQTSHQGGLVPTTGFIGHPSRRNIQLASRQSFGREKGQTPICRPSIGMTAPGPH</sequence>
<proteinExistence type="predicted"/>
<dbReference type="AlphaFoldDB" id="A0AAD6GUI5"/>
<dbReference type="EMBL" id="JAQJAC010000003">
    <property type="protein sequence ID" value="KAJ5590578.1"/>
    <property type="molecule type" value="Genomic_DNA"/>
</dbReference>
<evidence type="ECO:0000256" key="3">
    <source>
        <dbReference type="ARBA" id="ARBA00023163"/>
    </source>
</evidence>
<gene>
    <name evidence="7" type="ORF">N7450_004550</name>
</gene>
<evidence type="ECO:0000256" key="4">
    <source>
        <dbReference type="ARBA" id="ARBA00023242"/>
    </source>
</evidence>
<keyword evidence="1" id="KW-0805">Transcription regulation</keyword>
<dbReference type="SUPFAM" id="SSF57701">
    <property type="entry name" value="Zn2/Cys6 DNA-binding domain"/>
    <property type="match status" value="1"/>
</dbReference>
<evidence type="ECO:0000313" key="7">
    <source>
        <dbReference type="EMBL" id="KAJ5590578.1"/>
    </source>
</evidence>
<dbReference type="PANTHER" id="PTHR37534:SF7">
    <property type="entry name" value="TRANSCRIPTIONAL ACTIVATOR PROTEIN UGA3"/>
    <property type="match status" value="1"/>
</dbReference>
<keyword evidence="3" id="KW-0804">Transcription</keyword>